<dbReference type="Proteomes" id="UP001347146">
    <property type="component" value="Unassembled WGS sequence"/>
</dbReference>
<dbReference type="SUPFAM" id="SSF50249">
    <property type="entry name" value="Nucleic acid-binding proteins"/>
    <property type="match status" value="1"/>
</dbReference>
<dbReference type="InterPro" id="IPR012340">
    <property type="entry name" value="NA-bd_OB-fold"/>
</dbReference>
<organism evidence="2 3">
    <name type="scientific">Gordonia sesuvii</name>
    <dbReference type="NCBI Taxonomy" id="3116777"/>
    <lineage>
        <taxon>Bacteria</taxon>
        <taxon>Bacillati</taxon>
        <taxon>Actinomycetota</taxon>
        <taxon>Actinomycetes</taxon>
        <taxon>Mycobacteriales</taxon>
        <taxon>Gordoniaceae</taxon>
        <taxon>Gordonia</taxon>
    </lineage>
</organism>
<keyword evidence="3" id="KW-1185">Reference proteome</keyword>
<feature type="domain" description="RNB" evidence="1">
    <location>
        <begin position="44"/>
        <end position="365"/>
    </location>
</feature>
<dbReference type="EMBL" id="JAZDUF010000006">
    <property type="protein sequence ID" value="MEE3852374.1"/>
    <property type="molecule type" value="Genomic_DNA"/>
</dbReference>
<protein>
    <submittedName>
        <fullName evidence="2">RNB domain-containing ribonuclease</fullName>
    </submittedName>
</protein>
<proteinExistence type="predicted"/>
<dbReference type="SMART" id="SM00955">
    <property type="entry name" value="RNB"/>
    <property type="match status" value="1"/>
</dbReference>
<name>A0ABU7MGY7_9ACTN</name>
<dbReference type="InterPro" id="IPR040596">
    <property type="entry name" value="RNase_II_C_S1"/>
</dbReference>
<evidence type="ECO:0000259" key="1">
    <source>
        <dbReference type="SMART" id="SM00955"/>
    </source>
</evidence>
<evidence type="ECO:0000313" key="2">
    <source>
        <dbReference type="EMBL" id="MEE3852374.1"/>
    </source>
</evidence>
<dbReference type="InterPro" id="IPR050180">
    <property type="entry name" value="RNR_Ribonuclease"/>
</dbReference>
<dbReference type="RefSeq" id="WP_330434530.1">
    <property type="nucleotide sequence ID" value="NZ_JAZDUF010000006.1"/>
</dbReference>
<dbReference type="Pfam" id="PF18614">
    <property type="entry name" value="RNase_II_C_S1"/>
    <property type="match status" value="1"/>
</dbReference>
<gene>
    <name evidence="2" type="ORF">VZC37_18690</name>
</gene>
<dbReference type="InterPro" id="IPR001900">
    <property type="entry name" value="RNase_II/R"/>
</dbReference>
<reference evidence="2 3" key="1">
    <citation type="submission" date="2024-01" db="EMBL/GenBank/DDBJ databases">
        <title>Draft genome sequence of Gordonia sp. LSe1-13.</title>
        <authorList>
            <person name="Suphannarot A."/>
            <person name="Mingma R."/>
        </authorList>
    </citation>
    <scope>NUCLEOTIDE SEQUENCE [LARGE SCALE GENOMIC DNA]</scope>
    <source>
        <strain evidence="2 3">LSe1-13</strain>
    </source>
</reference>
<sequence>MQRVLSAPDLDFDAVRTELGVSEDYGAAAQAEADDAVDRFAADREDRTDLPFVTIDPPTSMDLDQAVHIVGDADGFVVRYAIADVAALVEPEGALDQESRRRGTTIYFPDRSVPLHPRSLSEGAGSLLPGQVRPCVLWTIRVATDGTVGDVDVRRALMRSVAKLDYAGVSRDAAAGRMHPSIEALPAFGELRHRRALERGAVELDLPDQEVMRADGGWTLRLAPHTPADMWNSQLSLLTGMCAGTIMADAGIGLLRTMPRAGSDAVAGLVASAAALGVAWPDGATPGQFLAGLPRDAPTTLALMSAGAGLMRGADHLALDGQTEVPPAEKMTHAAIGGLYAHVTAPLRRLGDRFATEVCLAVTSGKPVPNWVIRALPTLPRVLRSAASLASAADRASIDLAEATLLAGREGETFDAVVLHAATQRRPAQVFLTELAVIAQCDGDPEQGRRVSVELQVADPAARKVLFAPV</sequence>
<accession>A0ABU7MGY7</accession>
<comment type="caution">
    <text evidence="2">The sequence shown here is derived from an EMBL/GenBank/DDBJ whole genome shotgun (WGS) entry which is preliminary data.</text>
</comment>
<dbReference type="Pfam" id="PF00773">
    <property type="entry name" value="RNB"/>
    <property type="match status" value="1"/>
</dbReference>
<dbReference type="PANTHER" id="PTHR23355:SF42">
    <property type="entry name" value="RIBONUCLEASE II, CHLOROPLASTIC_MITOCHONDRIAL"/>
    <property type="match status" value="1"/>
</dbReference>
<dbReference type="PANTHER" id="PTHR23355">
    <property type="entry name" value="RIBONUCLEASE"/>
    <property type="match status" value="1"/>
</dbReference>
<evidence type="ECO:0000313" key="3">
    <source>
        <dbReference type="Proteomes" id="UP001347146"/>
    </source>
</evidence>